<sequence>MIMIRLTIPKEPYWIDLPHDVRVFVRPLTTAVYEAARARGWRMARAIAAEHADLKAAGADITGLPDLSDEDALAGLSQMLFAQGLARSAITKWEGVLDADDQPAESTDSAIAELMQLPRMAESFVVQYTETHEAVIAEGNVSRPAPNGTSAAGLTTAGAVAETATAPMTATPP</sequence>
<keyword evidence="2" id="KW-1185">Reference proteome</keyword>
<gene>
    <name evidence="1" type="ORF">CCC_01340</name>
</gene>
<proteinExistence type="predicted"/>
<evidence type="ECO:0000313" key="1">
    <source>
        <dbReference type="EMBL" id="KIL98279.1"/>
    </source>
</evidence>
<comment type="caution">
    <text evidence="1">The sequence shown here is derived from an EMBL/GenBank/DDBJ whole genome shotgun (WGS) entry which is preliminary data.</text>
</comment>
<dbReference type="EMBL" id="JXSL01000030">
    <property type="protein sequence ID" value="KIL98279.1"/>
    <property type="molecule type" value="Genomic_DNA"/>
</dbReference>
<protein>
    <submittedName>
        <fullName evidence="1">Uncharacterized protein</fullName>
    </submittedName>
</protein>
<name>A0A0C2YEY6_PARME</name>
<organism evidence="1 2">
    <name type="scientific">Paramagnetospirillum magnetotacticum MS-1</name>
    <dbReference type="NCBI Taxonomy" id="272627"/>
    <lineage>
        <taxon>Bacteria</taxon>
        <taxon>Pseudomonadati</taxon>
        <taxon>Pseudomonadota</taxon>
        <taxon>Alphaproteobacteria</taxon>
        <taxon>Rhodospirillales</taxon>
        <taxon>Magnetospirillaceae</taxon>
        <taxon>Paramagnetospirillum</taxon>
    </lineage>
</organism>
<dbReference type="Proteomes" id="UP000031971">
    <property type="component" value="Unassembled WGS sequence"/>
</dbReference>
<accession>A0A0C2YEY6</accession>
<dbReference type="STRING" id="272627.CCC_01340"/>
<evidence type="ECO:0000313" key="2">
    <source>
        <dbReference type="Proteomes" id="UP000031971"/>
    </source>
</evidence>
<reference evidence="1 2" key="1">
    <citation type="submission" date="2015-01" db="EMBL/GenBank/DDBJ databases">
        <title>Genome Sequence of Magnetospirillum magnetotacticum Strain MS-1.</title>
        <authorList>
            <person name="Marinov G.K."/>
            <person name="Smalley M.D."/>
            <person name="DeSalvo G."/>
        </authorList>
    </citation>
    <scope>NUCLEOTIDE SEQUENCE [LARGE SCALE GENOMIC DNA]</scope>
    <source>
        <strain evidence="1 2">MS-1</strain>
    </source>
</reference>
<dbReference type="AlphaFoldDB" id="A0A0C2YEY6"/>